<feature type="non-terminal residue" evidence="1">
    <location>
        <position position="1"/>
    </location>
</feature>
<dbReference type="EMBL" id="BARV01017436">
    <property type="protein sequence ID" value="GAI23321.1"/>
    <property type="molecule type" value="Genomic_DNA"/>
</dbReference>
<proteinExistence type="predicted"/>
<protein>
    <submittedName>
        <fullName evidence="1">Uncharacterized protein</fullName>
    </submittedName>
</protein>
<organism evidence="1">
    <name type="scientific">marine sediment metagenome</name>
    <dbReference type="NCBI Taxonomy" id="412755"/>
    <lineage>
        <taxon>unclassified sequences</taxon>
        <taxon>metagenomes</taxon>
        <taxon>ecological metagenomes</taxon>
    </lineage>
</organism>
<dbReference type="InterPro" id="IPR012032">
    <property type="entry name" value="UCP006598"/>
</dbReference>
<comment type="caution">
    <text evidence="1">The sequence shown here is derived from an EMBL/GenBank/DDBJ whole genome shotgun (WGS) entry which is preliminary data.</text>
</comment>
<dbReference type="AlphaFoldDB" id="X1MZ75"/>
<evidence type="ECO:0000313" key="1">
    <source>
        <dbReference type="EMBL" id="GAI23321.1"/>
    </source>
</evidence>
<dbReference type="Pfam" id="PF09890">
    <property type="entry name" value="DUF2117"/>
    <property type="match status" value="1"/>
</dbReference>
<reference evidence="1" key="1">
    <citation type="journal article" date="2014" name="Front. Microbiol.">
        <title>High frequency of phylogenetically diverse reductive dehalogenase-homologous genes in deep subseafloor sedimentary metagenomes.</title>
        <authorList>
            <person name="Kawai M."/>
            <person name="Futagami T."/>
            <person name="Toyoda A."/>
            <person name="Takaki Y."/>
            <person name="Nishi S."/>
            <person name="Hori S."/>
            <person name="Arai W."/>
            <person name="Tsubouchi T."/>
            <person name="Morono Y."/>
            <person name="Uchiyama I."/>
            <person name="Ito T."/>
            <person name="Fujiyama A."/>
            <person name="Inagaki F."/>
            <person name="Takami H."/>
        </authorList>
    </citation>
    <scope>NUCLEOTIDE SEQUENCE</scope>
    <source>
        <strain evidence="1">Expedition CK06-06</strain>
    </source>
</reference>
<sequence length="33" mass="3894">HGTMGRTAVLDNFMEREVMLDKRKPSECLKRFP</sequence>
<gene>
    <name evidence="1" type="ORF">S06H3_29718</name>
</gene>
<accession>X1MZ75</accession>
<name>X1MZ75_9ZZZZ</name>